<proteinExistence type="predicted"/>
<organism evidence="2 3">
    <name type="scientific">Microbotryum saponariae</name>
    <dbReference type="NCBI Taxonomy" id="289078"/>
    <lineage>
        <taxon>Eukaryota</taxon>
        <taxon>Fungi</taxon>
        <taxon>Dikarya</taxon>
        <taxon>Basidiomycota</taxon>
        <taxon>Pucciniomycotina</taxon>
        <taxon>Microbotryomycetes</taxon>
        <taxon>Microbotryales</taxon>
        <taxon>Microbotryaceae</taxon>
        <taxon>Microbotryum</taxon>
    </lineage>
</organism>
<feature type="region of interest" description="Disordered" evidence="1">
    <location>
        <begin position="1"/>
        <end position="34"/>
    </location>
</feature>
<accession>A0A2X0L971</accession>
<dbReference type="AlphaFoldDB" id="A0A2X0L971"/>
<keyword evidence="3" id="KW-1185">Reference proteome</keyword>
<evidence type="ECO:0000313" key="2">
    <source>
        <dbReference type="EMBL" id="SCZ95451.1"/>
    </source>
</evidence>
<reference evidence="3" key="1">
    <citation type="submission" date="2016-10" db="EMBL/GenBank/DDBJ databases">
        <authorList>
            <person name="Jeantristanb JTB J.-T."/>
            <person name="Ricardo R."/>
        </authorList>
    </citation>
    <scope>NUCLEOTIDE SEQUENCE [LARGE SCALE GENOMIC DNA]</scope>
</reference>
<gene>
    <name evidence="2" type="ORF">BZ3500_MVSOF-1268-A1-R1_C040G00078</name>
</gene>
<name>A0A2X0L971_9BASI</name>
<evidence type="ECO:0000256" key="1">
    <source>
        <dbReference type="SAM" id="MobiDB-lite"/>
    </source>
</evidence>
<evidence type="ECO:0000313" key="3">
    <source>
        <dbReference type="Proteomes" id="UP000249723"/>
    </source>
</evidence>
<dbReference type="EMBL" id="FMWP01000065">
    <property type="protein sequence ID" value="SCZ95451.1"/>
    <property type="molecule type" value="Genomic_DNA"/>
</dbReference>
<sequence length="34" mass="3545">MVASCPPHGPPSPSANPTPAEHGQLRPTRPRETA</sequence>
<protein>
    <submittedName>
        <fullName evidence="2">BZ3500_MvSof-1268-A1-R1_C040g00078 protein</fullName>
    </submittedName>
</protein>
<dbReference type="Proteomes" id="UP000249723">
    <property type="component" value="Unassembled WGS sequence"/>
</dbReference>
<feature type="compositionally biased region" description="Pro residues" evidence="1">
    <location>
        <begin position="7"/>
        <end position="16"/>
    </location>
</feature>